<evidence type="ECO:0000256" key="9">
    <source>
        <dbReference type="ARBA" id="ARBA00030757"/>
    </source>
</evidence>
<comment type="similarity">
    <text evidence="2">Belongs to the methyltransferase superfamily. L-isoaspartyl/D-aspartyl protein methyltransferase family.</text>
</comment>
<dbReference type="EMBL" id="PGTN01000004">
    <property type="protein sequence ID" value="PJF48900.1"/>
    <property type="molecule type" value="Genomic_DNA"/>
</dbReference>
<evidence type="ECO:0000256" key="5">
    <source>
        <dbReference type="ARBA" id="ARBA00022490"/>
    </source>
</evidence>
<dbReference type="GO" id="GO:0005737">
    <property type="term" value="C:cytoplasm"/>
    <property type="evidence" value="ECO:0007669"/>
    <property type="project" value="UniProtKB-SubCell"/>
</dbReference>
<comment type="subcellular location">
    <subcellularLocation>
        <location evidence="1">Cytoplasm</location>
    </subcellularLocation>
</comment>
<keyword evidence="5" id="KW-0963">Cytoplasm</keyword>
<evidence type="ECO:0000256" key="4">
    <source>
        <dbReference type="ARBA" id="ARBA00013346"/>
    </source>
</evidence>
<accession>A0A2M8QGG6</accession>
<reference evidence="12 13" key="1">
    <citation type="submission" date="2017-11" db="EMBL/GenBank/DDBJ databases">
        <title>Evolution of Phototrophy in the Chloroflexi Phylum Driven by Horizontal Gene Transfer.</title>
        <authorList>
            <person name="Ward L.M."/>
            <person name="Hemp J."/>
            <person name="Shih P.M."/>
            <person name="Mcglynn S.E."/>
            <person name="Fischer W."/>
        </authorList>
    </citation>
    <scope>NUCLEOTIDE SEQUENCE [LARGE SCALE GENOMIC DNA]</scope>
    <source>
        <strain evidence="12">JP3_7</strain>
    </source>
</reference>
<sequence length="314" mass="34017">MSIDSPEAIRLRNAMVDRLVRDGYVRRASVEAAFRATPRHRFVPRIPLREAYADRAIVTKQATGRPVSSISQPAMIAIMLEQLALPHGRRVLEIGTGTGYTAALMAHIVGESGRVVTVDIDEDLVAGAQANLAAAGCAGRVRVICGDGADGWPDGAPYDRIILAVGATDIAPAWRAQLQPDGRLVLPLDFRNTGAQFCIAFDAAADHLIARSFEPCGFIRLRGALAQERPARRSAPEPAAAVGMAMLATVSQMLPKVGAQLWRRRMNRQAFGRPTLDGLQLRAYPHEANYVQKAGETVHDTRWTRFVIGWAPGG</sequence>
<dbReference type="InterPro" id="IPR029063">
    <property type="entry name" value="SAM-dependent_MTases_sf"/>
</dbReference>
<evidence type="ECO:0000313" key="12">
    <source>
        <dbReference type="EMBL" id="PJF48900.1"/>
    </source>
</evidence>
<dbReference type="Proteomes" id="UP000230790">
    <property type="component" value="Unassembled WGS sequence"/>
</dbReference>
<dbReference type="PANTHER" id="PTHR11579">
    <property type="entry name" value="PROTEIN-L-ISOASPARTATE O-METHYLTRANSFERASE"/>
    <property type="match status" value="1"/>
</dbReference>
<keyword evidence="7 12" id="KW-0808">Transferase</keyword>
<comment type="caution">
    <text evidence="12">The sequence shown here is derived from an EMBL/GenBank/DDBJ whole genome shotgun (WGS) entry which is preliminary data.</text>
</comment>
<gene>
    <name evidence="12" type="ORF">CUN48_01165</name>
</gene>
<evidence type="ECO:0000256" key="8">
    <source>
        <dbReference type="ARBA" id="ARBA00022691"/>
    </source>
</evidence>
<evidence type="ECO:0000256" key="3">
    <source>
        <dbReference type="ARBA" id="ARBA00011890"/>
    </source>
</evidence>
<name>A0A2M8QGG6_9CHLR</name>
<evidence type="ECO:0000256" key="10">
    <source>
        <dbReference type="ARBA" id="ARBA00031323"/>
    </source>
</evidence>
<evidence type="ECO:0000256" key="1">
    <source>
        <dbReference type="ARBA" id="ARBA00004496"/>
    </source>
</evidence>
<evidence type="ECO:0000256" key="6">
    <source>
        <dbReference type="ARBA" id="ARBA00022603"/>
    </source>
</evidence>
<dbReference type="Gene3D" id="3.40.50.150">
    <property type="entry name" value="Vaccinia Virus protein VP39"/>
    <property type="match status" value="1"/>
</dbReference>
<dbReference type="EC" id="2.1.1.77" evidence="3"/>
<dbReference type="GO" id="GO:0032259">
    <property type="term" value="P:methylation"/>
    <property type="evidence" value="ECO:0007669"/>
    <property type="project" value="UniProtKB-KW"/>
</dbReference>
<evidence type="ECO:0000256" key="7">
    <source>
        <dbReference type="ARBA" id="ARBA00022679"/>
    </source>
</evidence>
<dbReference type="GO" id="GO:0004719">
    <property type="term" value="F:protein-L-isoaspartate (D-aspartate) O-methyltransferase activity"/>
    <property type="evidence" value="ECO:0007669"/>
    <property type="project" value="UniProtKB-EC"/>
</dbReference>
<dbReference type="InterPro" id="IPR000682">
    <property type="entry name" value="PCMT"/>
</dbReference>
<proteinExistence type="inferred from homology"/>
<evidence type="ECO:0000313" key="13">
    <source>
        <dbReference type="Proteomes" id="UP000230790"/>
    </source>
</evidence>
<dbReference type="PANTHER" id="PTHR11579:SF0">
    <property type="entry name" value="PROTEIN-L-ISOASPARTATE(D-ASPARTATE) O-METHYLTRANSFERASE"/>
    <property type="match status" value="1"/>
</dbReference>
<dbReference type="Pfam" id="PF01135">
    <property type="entry name" value="PCMT"/>
    <property type="match status" value="1"/>
</dbReference>
<evidence type="ECO:0000256" key="2">
    <source>
        <dbReference type="ARBA" id="ARBA00005369"/>
    </source>
</evidence>
<dbReference type="SUPFAM" id="SSF53335">
    <property type="entry name" value="S-adenosyl-L-methionine-dependent methyltransferases"/>
    <property type="match status" value="1"/>
</dbReference>
<dbReference type="CDD" id="cd02440">
    <property type="entry name" value="AdoMet_MTases"/>
    <property type="match status" value="1"/>
</dbReference>
<dbReference type="PROSITE" id="PS01279">
    <property type="entry name" value="PCMT"/>
    <property type="match status" value="1"/>
</dbReference>
<evidence type="ECO:0000256" key="11">
    <source>
        <dbReference type="ARBA" id="ARBA00031350"/>
    </source>
</evidence>
<keyword evidence="6 12" id="KW-0489">Methyltransferase</keyword>
<protein>
    <recommendedName>
        <fullName evidence="4">Protein-L-isoaspartate O-methyltransferase</fullName>
        <ecNumber evidence="3">2.1.1.77</ecNumber>
    </recommendedName>
    <alternativeName>
        <fullName evidence="11">L-isoaspartyl protein carboxyl methyltransferase</fullName>
    </alternativeName>
    <alternativeName>
        <fullName evidence="9">Protein L-isoaspartyl methyltransferase</fullName>
    </alternativeName>
    <alternativeName>
        <fullName evidence="10">Protein-beta-aspartate methyltransferase</fullName>
    </alternativeName>
</protein>
<keyword evidence="8" id="KW-0949">S-adenosyl-L-methionine</keyword>
<dbReference type="AlphaFoldDB" id="A0A2M8QGG6"/>
<organism evidence="12 13">
    <name type="scientific">Candidatus Thermofonsia Clade 3 bacterium</name>
    <dbReference type="NCBI Taxonomy" id="2364212"/>
    <lineage>
        <taxon>Bacteria</taxon>
        <taxon>Bacillati</taxon>
        <taxon>Chloroflexota</taxon>
        <taxon>Candidatus Thermofontia</taxon>
        <taxon>Candidatus Thermofonsia Clade 3</taxon>
    </lineage>
</organism>